<dbReference type="PANTHER" id="PTHR31650">
    <property type="entry name" value="O-ACYLTRANSFERASE (WSD1-LIKE) FAMILY PROTEIN"/>
    <property type="match status" value="1"/>
</dbReference>
<feature type="domain" description="O-acyltransferase WSD1 C-terminal" evidence="9">
    <location>
        <begin position="314"/>
        <end position="453"/>
    </location>
</feature>
<evidence type="ECO:0000256" key="6">
    <source>
        <dbReference type="ARBA" id="ARBA00047604"/>
    </source>
</evidence>
<dbReference type="InterPro" id="IPR009721">
    <property type="entry name" value="O-acyltransferase_WSD1_C"/>
</dbReference>
<organism evidence="10 11">
    <name type="scientific">Durusdinium trenchii</name>
    <dbReference type="NCBI Taxonomy" id="1381693"/>
    <lineage>
        <taxon>Eukaryota</taxon>
        <taxon>Sar</taxon>
        <taxon>Alveolata</taxon>
        <taxon>Dinophyceae</taxon>
        <taxon>Suessiales</taxon>
        <taxon>Symbiodiniaceae</taxon>
        <taxon>Durusdinium</taxon>
    </lineage>
</organism>
<comment type="catalytic activity">
    <reaction evidence="7">
        <text>an acyl-CoA + a 1,2-diacyl-sn-glycerol = a triacyl-sn-glycerol + CoA</text>
        <dbReference type="Rhea" id="RHEA:10868"/>
        <dbReference type="ChEBI" id="CHEBI:17815"/>
        <dbReference type="ChEBI" id="CHEBI:57287"/>
        <dbReference type="ChEBI" id="CHEBI:58342"/>
        <dbReference type="ChEBI" id="CHEBI:64615"/>
        <dbReference type="EC" id="2.3.1.20"/>
    </reaction>
</comment>
<accession>A0ABP0HZ64</accession>
<keyword evidence="4" id="KW-0012">Acyltransferase</keyword>
<evidence type="ECO:0000259" key="9">
    <source>
        <dbReference type="Pfam" id="PF06974"/>
    </source>
</evidence>
<gene>
    <name evidence="10" type="ORF">SCF082_LOCUS4126</name>
</gene>
<comment type="pathway">
    <text evidence="1">Glycerolipid metabolism; triacylglycerol biosynthesis.</text>
</comment>
<evidence type="ECO:0000259" key="8">
    <source>
        <dbReference type="Pfam" id="PF03007"/>
    </source>
</evidence>
<evidence type="ECO:0000256" key="3">
    <source>
        <dbReference type="ARBA" id="ARBA00022679"/>
    </source>
</evidence>
<evidence type="ECO:0000256" key="4">
    <source>
        <dbReference type="ARBA" id="ARBA00023315"/>
    </source>
</evidence>
<dbReference type="InterPro" id="IPR045034">
    <property type="entry name" value="O-acyltransferase_WSD1-like"/>
</dbReference>
<evidence type="ECO:0000256" key="7">
    <source>
        <dbReference type="ARBA" id="ARBA00048109"/>
    </source>
</evidence>
<evidence type="ECO:0000256" key="2">
    <source>
        <dbReference type="ARBA" id="ARBA00005189"/>
    </source>
</evidence>
<protein>
    <submittedName>
        <fullName evidence="10">Diacyglycerol O-acyltransferase Rv1760 (Putative triacylglycerol synthase Rv1760)</fullName>
    </submittedName>
</protein>
<evidence type="ECO:0000313" key="11">
    <source>
        <dbReference type="Proteomes" id="UP001642464"/>
    </source>
</evidence>
<keyword evidence="3" id="KW-0808">Transferase</keyword>
<comment type="caution">
    <text evidence="10">The sequence shown here is derived from an EMBL/GenBank/DDBJ whole genome shotgun (WGS) entry which is preliminary data.</text>
</comment>
<sequence length="496" mass="55452">MAIERQMSITGRSMANKPWPDEMEMFEPYITGLLWFDKLPDMKALGDAFEKHCWSCHRFNSCIEGSKWVQRHEKMDRAYHFESKALASEKDIEDFAMKTQLTSLPRDHPQWKFFFLKAPAPHQSAVLCHLHHALGDGLGLLFALSPLMGVQEGHPLANIPLPAAVLPQFAQKQTREKPNPPSKGFLSSCCCGVVHAVRNFLRGFFVMLLTGYDSDLPINPPLAQRQPRLKFSGKRQLTRLPVVPLSTVKRAREQHNVTLNDIVMAAATGAIRRYCIYKGDMKLKESKAVECKCVVMLALPRECDIANPSIALQNKMLFSSVRLPVQEGNRAGRVKKMAAACSDLKSLAYMTGLKLFSNLTSMSPRAFLTKATGETWSKHSFLITNVPCTTGPLTWPAENGEVLKGITMVIANVMTQISVISYNGNLYASMIADPEIIDEVEEFSRLWLQEMDALAEEGVRMMPYFATQTHFGDGAAFPLDNARTGICQGAVRTWSH</sequence>
<feature type="domain" description="O-acyltransferase WSD1-like N-terminal" evidence="8">
    <location>
        <begin position="67"/>
        <end position="263"/>
    </location>
</feature>
<dbReference type="PANTHER" id="PTHR31650:SF1">
    <property type="entry name" value="WAX ESTER SYNTHASE_DIACYLGLYCEROL ACYLTRANSFERASE 4-RELATED"/>
    <property type="match status" value="1"/>
</dbReference>
<proteinExistence type="inferred from homology"/>
<dbReference type="InterPro" id="IPR004255">
    <property type="entry name" value="O-acyltransferase_WSD1_N"/>
</dbReference>
<dbReference type="Proteomes" id="UP001642464">
    <property type="component" value="Unassembled WGS sequence"/>
</dbReference>
<keyword evidence="11" id="KW-1185">Reference proteome</keyword>
<reference evidence="10 11" key="1">
    <citation type="submission" date="2024-02" db="EMBL/GenBank/DDBJ databases">
        <authorList>
            <person name="Chen Y."/>
            <person name="Shah S."/>
            <person name="Dougan E. K."/>
            <person name="Thang M."/>
            <person name="Chan C."/>
        </authorList>
    </citation>
    <scope>NUCLEOTIDE SEQUENCE [LARGE SCALE GENOMIC DNA]</scope>
</reference>
<dbReference type="EMBL" id="CAXAMM010002125">
    <property type="protein sequence ID" value="CAK8994896.1"/>
    <property type="molecule type" value="Genomic_DNA"/>
</dbReference>
<dbReference type="Pfam" id="PF06974">
    <property type="entry name" value="WS_DGAT_C"/>
    <property type="match status" value="1"/>
</dbReference>
<comment type="similarity">
    <text evidence="5">In the N-terminal section; belongs to the long-chain O-acyltransferase family.</text>
</comment>
<dbReference type="Pfam" id="PF03007">
    <property type="entry name" value="WS_DGAT_cat"/>
    <property type="match status" value="1"/>
</dbReference>
<evidence type="ECO:0000313" key="10">
    <source>
        <dbReference type="EMBL" id="CAK8994896.1"/>
    </source>
</evidence>
<evidence type="ECO:0000256" key="5">
    <source>
        <dbReference type="ARBA" id="ARBA00024360"/>
    </source>
</evidence>
<evidence type="ECO:0000256" key="1">
    <source>
        <dbReference type="ARBA" id="ARBA00004771"/>
    </source>
</evidence>
<comment type="catalytic activity">
    <reaction evidence="6">
        <text>a long chain fatty alcohol + a fatty acyl-CoA = a long-chain alcohol wax ester + CoA</text>
        <dbReference type="Rhea" id="RHEA:38443"/>
        <dbReference type="ChEBI" id="CHEBI:17135"/>
        <dbReference type="ChEBI" id="CHEBI:57287"/>
        <dbReference type="ChEBI" id="CHEBI:77636"/>
        <dbReference type="ChEBI" id="CHEBI:235323"/>
        <dbReference type="EC" id="2.3.1.75"/>
    </reaction>
</comment>
<name>A0ABP0HZ64_9DINO</name>
<comment type="pathway">
    <text evidence="2">Lipid metabolism.</text>
</comment>